<evidence type="ECO:0000256" key="5">
    <source>
        <dbReference type="ARBA" id="ARBA00023002"/>
    </source>
</evidence>
<dbReference type="PROSITE" id="PS00086">
    <property type="entry name" value="CYTOCHROME_P450"/>
    <property type="match status" value="1"/>
</dbReference>
<dbReference type="Pfam" id="PF00067">
    <property type="entry name" value="p450"/>
    <property type="match status" value="1"/>
</dbReference>
<dbReference type="InterPro" id="IPR017972">
    <property type="entry name" value="Cyt_P450_CS"/>
</dbReference>
<evidence type="ECO:0000256" key="16">
    <source>
        <dbReference type="SAM" id="Phobius"/>
    </source>
</evidence>
<dbReference type="Proteomes" id="UP000594638">
    <property type="component" value="Unassembled WGS sequence"/>
</dbReference>
<evidence type="ECO:0000256" key="1">
    <source>
        <dbReference type="ARBA" id="ARBA00001971"/>
    </source>
</evidence>
<keyword evidence="16" id="KW-0812">Transmembrane</keyword>
<evidence type="ECO:0000313" key="18">
    <source>
        <dbReference type="Proteomes" id="UP000594638"/>
    </source>
</evidence>
<keyword evidence="16" id="KW-0472">Membrane</keyword>
<comment type="cofactor">
    <cofactor evidence="1 14">
        <name>heme</name>
        <dbReference type="ChEBI" id="CHEBI:30413"/>
    </cofactor>
</comment>
<comment type="catalytic activity">
    <reaction evidence="10">
        <text>genkwanin + reduced [NADPH--hemoprotein reductase] + O2 = scutellarein 7-methyl ether + oxidized [NADPH--hemoprotein reductase] + H2O</text>
        <dbReference type="Rhea" id="RHEA:73427"/>
        <dbReference type="Rhea" id="RHEA-COMP:11964"/>
        <dbReference type="Rhea" id="RHEA-COMP:11965"/>
        <dbReference type="ChEBI" id="CHEBI:15377"/>
        <dbReference type="ChEBI" id="CHEBI:15379"/>
        <dbReference type="ChEBI" id="CHEBI:57618"/>
        <dbReference type="ChEBI" id="CHEBI:58210"/>
        <dbReference type="ChEBI" id="CHEBI:192700"/>
        <dbReference type="ChEBI" id="CHEBI:192701"/>
    </reaction>
    <physiologicalReaction direction="left-to-right" evidence="10">
        <dbReference type="Rhea" id="RHEA:73428"/>
    </physiologicalReaction>
</comment>
<dbReference type="AlphaFoldDB" id="A0A8S0RSR6"/>
<evidence type="ECO:0000256" key="9">
    <source>
        <dbReference type="ARBA" id="ARBA00050930"/>
    </source>
</evidence>
<feature type="transmembrane region" description="Helical" evidence="16">
    <location>
        <begin position="312"/>
        <end position="334"/>
    </location>
</feature>
<evidence type="ECO:0000256" key="11">
    <source>
        <dbReference type="ARBA" id="ARBA00052049"/>
    </source>
</evidence>
<dbReference type="GO" id="GO:0020037">
    <property type="term" value="F:heme binding"/>
    <property type="evidence" value="ECO:0007669"/>
    <property type="project" value="InterPro"/>
</dbReference>
<keyword evidence="16" id="KW-1133">Transmembrane helix</keyword>
<dbReference type="GO" id="GO:0016705">
    <property type="term" value="F:oxidoreductase activity, acting on paired donors, with incorporation or reduction of molecular oxygen"/>
    <property type="evidence" value="ECO:0007669"/>
    <property type="project" value="InterPro"/>
</dbReference>
<comment type="subcellular location">
    <subcellularLocation>
        <location evidence="2">Membrane</location>
        <topology evidence="2">Single-pass membrane protein</topology>
    </subcellularLocation>
</comment>
<accession>A0A8S0RSR6</accession>
<dbReference type="PRINTS" id="PR00385">
    <property type="entry name" value="P450"/>
</dbReference>
<evidence type="ECO:0000256" key="13">
    <source>
        <dbReference type="ARBA" id="ARBA00067499"/>
    </source>
</evidence>
<dbReference type="Gramene" id="OE9A022634T1">
    <property type="protein sequence ID" value="OE9A022634C1"/>
    <property type="gene ID" value="OE9A022634"/>
</dbReference>
<comment type="catalytic activity">
    <reaction evidence="12">
        <text>apigenin 4',7-dimethyl ether + reduced [NADPH--hemoprotein reductase] + O2 = ladanein + oxidized [NADPH--hemoprotein reductase] + H2O + H(+)</text>
        <dbReference type="Rhea" id="RHEA:73435"/>
        <dbReference type="Rhea" id="RHEA-COMP:11964"/>
        <dbReference type="Rhea" id="RHEA-COMP:11965"/>
        <dbReference type="ChEBI" id="CHEBI:2769"/>
        <dbReference type="ChEBI" id="CHEBI:15377"/>
        <dbReference type="ChEBI" id="CHEBI:15378"/>
        <dbReference type="ChEBI" id="CHEBI:15379"/>
        <dbReference type="ChEBI" id="CHEBI:57618"/>
        <dbReference type="ChEBI" id="CHEBI:58210"/>
        <dbReference type="ChEBI" id="CHEBI:192702"/>
    </reaction>
    <physiologicalReaction direction="left-to-right" evidence="12">
        <dbReference type="Rhea" id="RHEA:73436"/>
    </physiologicalReaction>
</comment>
<feature type="transmembrane region" description="Helical" evidence="16">
    <location>
        <begin position="227"/>
        <end position="246"/>
    </location>
</feature>
<reference evidence="17 18" key="1">
    <citation type="submission" date="2019-12" db="EMBL/GenBank/DDBJ databases">
        <authorList>
            <person name="Alioto T."/>
            <person name="Alioto T."/>
            <person name="Gomez Garrido J."/>
        </authorList>
    </citation>
    <scope>NUCLEOTIDE SEQUENCE [LARGE SCALE GENOMIC DNA]</scope>
</reference>
<evidence type="ECO:0000256" key="15">
    <source>
        <dbReference type="RuleBase" id="RU000461"/>
    </source>
</evidence>
<keyword evidence="6 14" id="KW-0408">Iron</keyword>
<keyword evidence="7 15" id="KW-0503">Monooxygenase</keyword>
<gene>
    <name evidence="17" type="ORF">OLEA9_A022634</name>
</gene>
<proteinExistence type="inferred from homology"/>
<keyword evidence="3 14" id="KW-0349">Heme</keyword>
<dbReference type="InterPro" id="IPR001128">
    <property type="entry name" value="Cyt_P450"/>
</dbReference>
<dbReference type="PANTHER" id="PTHR47947">
    <property type="entry name" value="CYTOCHROME P450 82C3-RELATED"/>
    <property type="match status" value="1"/>
</dbReference>
<dbReference type="FunFam" id="1.10.630.10:FF:000026">
    <property type="entry name" value="Cytochrome P450 82C4"/>
    <property type="match status" value="1"/>
</dbReference>
<dbReference type="InterPro" id="IPR050651">
    <property type="entry name" value="Plant_Cytochrome_P450_Monoox"/>
</dbReference>
<comment type="pathway">
    <text evidence="8">Flavonoid metabolism.</text>
</comment>
<dbReference type="InterPro" id="IPR036396">
    <property type="entry name" value="Cyt_P450_sf"/>
</dbReference>
<evidence type="ECO:0000256" key="3">
    <source>
        <dbReference type="ARBA" id="ARBA00022617"/>
    </source>
</evidence>
<dbReference type="PRINTS" id="PR00463">
    <property type="entry name" value="EP450I"/>
</dbReference>
<dbReference type="InterPro" id="IPR002401">
    <property type="entry name" value="Cyt_P450_E_grp-I"/>
</dbReference>
<sequence length="518" mass="58987">MDFTFSKTGPSITAIFALFFIFYLRFRSKGSKNNAPPEAGGSWPFIGHLHLIGGGSRLPHITLGEMADKYGPIFTIRLGVHRTLVVSSWELAKELFTTWDVAVSSRPKFLAAKHMGYNFAMFAFSPYGAYWREIRKLIAVELFSIRSLELLKHVRVSETELSMKELYEYWNAKKDGSGQLLVEMKQWFGYLNLNVIIRMIAGKRYFGTTADGDKIEARQCQKVLRDFFHLAGLFVVADTIPFLGWLDVGGYEKRMKETGKEMDRIVEKWLEEHKQKANSGSKHDFMDVMLSAVEGTALQDYDPGTIIKSTCLSLIAGGGDTVTVMLVWTVSLLLNNRHVLKKAQQELDIHIGKERRVKESDIDKLIYLQAIVKETLRLYPAGFLGSPREFTEDCKLADYHIPKGTRLIINLWKTHRDPQVWFDPLEFRPERFLTTHKDFDVKGQNFELIPFGAGRRICPGISFSLHMLHLVLANLLHAFELSTPSHESVNMTVNAGLTNMKATPLDVLLSPRLSRTLY</sequence>
<comment type="catalytic activity">
    <reaction evidence="9">
        <text>(2S)-sakuranetin + reduced [NADPH--hemoprotein reductase] + O2 = (2S)-7-methylcarthamidin + oxidized [NADPH--hemoprotein reductase] + H2O + H(+)</text>
        <dbReference type="Rhea" id="RHEA:73431"/>
        <dbReference type="Rhea" id="RHEA-COMP:11964"/>
        <dbReference type="Rhea" id="RHEA-COMP:11965"/>
        <dbReference type="ChEBI" id="CHEBI:15377"/>
        <dbReference type="ChEBI" id="CHEBI:15378"/>
        <dbReference type="ChEBI" id="CHEBI:15379"/>
        <dbReference type="ChEBI" id="CHEBI:28927"/>
        <dbReference type="ChEBI" id="CHEBI:57618"/>
        <dbReference type="ChEBI" id="CHEBI:58210"/>
        <dbReference type="ChEBI" id="CHEBI:192815"/>
    </reaction>
    <physiologicalReaction direction="left-to-right" evidence="9">
        <dbReference type="Rhea" id="RHEA:73432"/>
    </physiologicalReaction>
</comment>
<protein>
    <recommendedName>
        <fullName evidence="13">Flavonoid-6-hydroxylase</fullName>
    </recommendedName>
</protein>
<dbReference type="GO" id="GO:0016020">
    <property type="term" value="C:membrane"/>
    <property type="evidence" value="ECO:0007669"/>
    <property type="project" value="UniProtKB-SubCell"/>
</dbReference>
<feature type="binding site" description="axial binding residue" evidence="14">
    <location>
        <position position="458"/>
    </location>
    <ligand>
        <name>heme</name>
        <dbReference type="ChEBI" id="CHEBI:30413"/>
    </ligand>
    <ligandPart>
        <name>Fe</name>
        <dbReference type="ChEBI" id="CHEBI:18248"/>
    </ligandPart>
</feature>
<dbReference type="OrthoDB" id="2789670at2759"/>
<evidence type="ECO:0000256" key="7">
    <source>
        <dbReference type="ARBA" id="ARBA00023033"/>
    </source>
</evidence>
<evidence type="ECO:0000313" key="17">
    <source>
        <dbReference type="EMBL" id="CAA2982936.1"/>
    </source>
</evidence>
<dbReference type="CDD" id="cd20654">
    <property type="entry name" value="CYP82"/>
    <property type="match status" value="1"/>
</dbReference>
<keyword evidence="18" id="KW-1185">Reference proteome</keyword>
<evidence type="ECO:0000256" key="6">
    <source>
        <dbReference type="ARBA" id="ARBA00023004"/>
    </source>
</evidence>
<dbReference type="EMBL" id="CACTIH010003710">
    <property type="protein sequence ID" value="CAA2982936.1"/>
    <property type="molecule type" value="Genomic_DNA"/>
</dbReference>
<organism evidence="17 18">
    <name type="scientific">Olea europaea subsp. europaea</name>
    <dbReference type="NCBI Taxonomy" id="158383"/>
    <lineage>
        <taxon>Eukaryota</taxon>
        <taxon>Viridiplantae</taxon>
        <taxon>Streptophyta</taxon>
        <taxon>Embryophyta</taxon>
        <taxon>Tracheophyta</taxon>
        <taxon>Spermatophyta</taxon>
        <taxon>Magnoliopsida</taxon>
        <taxon>eudicotyledons</taxon>
        <taxon>Gunneridae</taxon>
        <taxon>Pentapetalae</taxon>
        <taxon>asterids</taxon>
        <taxon>lamiids</taxon>
        <taxon>Lamiales</taxon>
        <taxon>Oleaceae</taxon>
        <taxon>Oleeae</taxon>
        <taxon>Olea</taxon>
    </lineage>
</organism>
<evidence type="ECO:0000256" key="8">
    <source>
        <dbReference type="ARBA" id="ARBA00034479"/>
    </source>
</evidence>
<keyword evidence="5 15" id="KW-0560">Oxidoreductase</keyword>
<evidence type="ECO:0000256" key="2">
    <source>
        <dbReference type="ARBA" id="ARBA00004167"/>
    </source>
</evidence>
<evidence type="ECO:0000256" key="12">
    <source>
        <dbReference type="ARBA" id="ARBA00052216"/>
    </source>
</evidence>
<comment type="similarity">
    <text evidence="15">Belongs to the cytochrome P450 family.</text>
</comment>
<comment type="catalytic activity">
    <reaction evidence="11">
        <text>(2S)-naringenin 4',7-dimethyl ether + reduced [NADPH--hemoprotein reductase] + O2 = (2S)-carthamidin-4',7-dimethyl ether + oxidized [NADPH--hemoprotein reductase] + H2O + H(+)</text>
        <dbReference type="Rhea" id="RHEA:73439"/>
        <dbReference type="Rhea" id="RHEA-COMP:11964"/>
        <dbReference type="Rhea" id="RHEA-COMP:11965"/>
        <dbReference type="ChEBI" id="CHEBI:15377"/>
        <dbReference type="ChEBI" id="CHEBI:15378"/>
        <dbReference type="ChEBI" id="CHEBI:15379"/>
        <dbReference type="ChEBI" id="CHEBI:57618"/>
        <dbReference type="ChEBI" id="CHEBI:58210"/>
        <dbReference type="ChEBI" id="CHEBI:192816"/>
        <dbReference type="ChEBI" id="CHEBI:192817"/>
    </reaction>
    <physiologicalReaction direction="left-to-right" evidence="11">
        <dbReference type="Rhea" id="RHEA:73440"/>
    </physiologicalReaction>
</comment>
<comment type="caution">
    <text evidence="17">The sequence shown here is derived from an EMBL/GenBank/DDBJ whole genome shotgun (WGS) entry which is preliminary data.</text>
</comment>
<evidence type="ECO:0000256" key="4">
    <source>
        <dbReference type="ARBA" id="ARBA00022723"/>
    </source>
</evidence>
<name>A0A8S0RSR6_OLEEU</name>
<dbReference type="Gene3D" id="1.10.630.10">
    <property type="entry name" value="Cytochrome P450"/>
    <property type="match status" value="1"/>
</dbReference>
<keyword evidence="4 14" id="KW-0479">Metal-binding</keyword>
<dbReference type="SUPFAM" id="SSF48264">
    <property type="entry name" value="Cytochrome P450"/>
    <property type="match status" value="1"/>
</dbReference>
<dbReference type="GO" id="GO:0005506">
    <property type="term" value="F:iron ion binding"/>
    <property type="evidence" value="ECO:0007669"/>
    <property type="project" value="InterPro"/>
</dbReference>
<dbReference type="PANTHER" id="PTHR47947:SF39">
    <property type="entry name" value="CYTOCHROME P450"/>
    <property type="match status" value="1"/>
</dbReference>
<evidence type="ECO:0000256" key="14">
    <source>
        <dbReference type="PIRSR" id="PIRSR602401-1"/>
    </source>
</evidence>
<dbReference type="GO" id="GO:0004497">
    <property type="term" value="F:monooxygenase activity"/>
    <property type="evidence" value="ECO:0007669"/>
    <property type="project" value="UniProtKB-KW"/>
</dbReference>
<evidence type="ECO:0000256" key="10">
    <source>
        <dbReference type="ARBA" id="ARBA00051691"/>
    </source>
</evidence>
<feature type="transmembrane region" description="Helical" evidence="16">
    <location>
        <begin position="6"/>
        <end position="24"/>
    </location>
</feature>